<keyword evidence="1" id="KW-0812">Transmembrane</keyword>
<gene>
    <name evidence="2" type="ORF">LCGC14_0543280</name>
</gene>
<accession>A0A0F9SAM6</accession>
<keyword evidence="1" id="KW-1133">Transmembrane helix</keyword>
<organism evidence="2">
    <name type="scientific">marine sediment metagenome</name>
    <dbReference type="NCBI Taxonomy" id="412755"/>
    <lineage>
        <taxon>unclassified sequences</taxon>
        <taxon>metagenomes</taxon>
        <taxon>ecological metagenomes</taxon>
    </lineage>
</organism>
<evidence type="ECO:0000256" key="1">
    <source>
        <dbReference type="SAM" id="Phobius"/>
    </source>
</evidence>
<feature type="transmembrane region" description="Helical" evidence="1">
    <location>
        <begin position="20"/>
        <end position="41"/>
    </location>
</feature>
<proteinExistence type="predicted"/>
<reference evidence="2" key="1">
    <citation type="journal article" date="2015" name="Nature">
        <title>Complex archaea that bridge the gap between prokaryotes and eukaryotes.</title>
        <authorList>
            <person name="Spang A."/>
            <person name="Saw J.H."/>
            <person name="Jorgensen S.L."/>
            <person name="Zaremba-Niedzwiedzka K."/>
            <person name="Martijn J."/>
            <person name="Lind A.E."/>
            <person name="van Eijk R."/>
            <person name="Schleper C."/>
            <person name="Guy L."/>
            <person name="Ettema T.J."/>
        </authorList>
    </citation>
    <scope>NUCLEOTIDE SEQUENCE</scope>
</reference>
<evidence type="ECO:0000313" key="2">
    <source>
        <dbReference type="EMBL" id="KKN59302.1"/>
    </source>
</evidence>
<name>A0A0F9SAM6_9ZZZZ</name>
<dbReference type="EMBL" id="LAZR01000731">
    <property type="protein sequence ID" value="KKN59302.1"/>
    <property type="molecule type" value="Genomic_DNA"/>
</dbReference>
<feature type="transmembrane region" description="Helical" evidence="1">
    <location>
        <begin position="48"/>
        <end position="67"/>
    </location>
</feature>
<protein>
    <submittedName>
        <fullName evidence="2">Uncharacterized protein</fullName>
    </submittedName>
</protein>
<sequence>MYIFARHFYLLWLFDERGLLGYIFFIFIYGGAIVGAILGFMDKNIGHYLCLLTGIIYPLWMLFYFLARPSTFLIGFFESFLDVFYHTIPMLLLFIGGISGMIEWRLGLRKNKLAQEYTFRIACFII</sequence>
<dbReference type="AlphaFoldDB" id="A0A0F9SAM6"/>
<comment type="caution">
    <text evidence="2">The sequence shown here is derived from an EMBL/GenBank/DDBJ whole genome shotgun (WGS) entry which is preliminary data.</text>
</comment>
<feature type="transmembrane region" description="Helical" evidence="1">
    <location>
        <begin position="83"/>
        <end position="102"/>
    </location>
</feature>
<keyword evidence="1" id="KW-0472">Membrane</keyword>